<comment type="similarity">
    <text evidence="3">Belongs to the polysaccharide lyase 4 family.</text>
</comment>
<dbReference type="SUPFAM" id="SSF49452">
    <property type="entry name" value="Starch-binding domain-like"/>
    <property type="match status" value="1"/>
</dbReference>
<keyword evidence="5" id="KW-0964">Secreted</keyword>
<dbReference type="EC" id="4.2.2.23" evidence="4"/>
<protein>
    <recommendedName>
        <fullName evidence="4">rhamnogalacturonan endolyase</fullName>
        <ecNumber evidence="4">4.2.2.23</ecNumber>
    </recommendedName>
</protein>
<evidence type="ECO:0000256" key="4">
    <source>
        <dbReference type="ARBA" id="ARBA00012437"/>
    </source>
</evidence>
<evidence type="ECO:0000256" key="9">
    <source>
        <dbReference type="ARBA" id="ARBA00023326"/>
    </source>
</evidence>
<dbReference type="InterPro" id="IPR013784">
    <property type="entry name" value="Carb-bd-like_fold"/>
</dbReference>
<dbReference type="InterPro" id="IPR029411">
    <property type="entry name" value="RG-lyase_III"/>
</dbReference>
<dbReference type="PANTHER" id="PTHR32018:SF1">
    <property type="entry name" value="RHAMNOGALACTURONAN ENDOLYASE"/>
    <property type="match status" value="1"/>
</dbReference>
<evidence type="ECO:0000256" key="6">
    <source>
        <dbReference type="ARBA" id="ARBA00022729"/>
    </source>
</evidence>
<evidence type="ECO:0000259" key="12">
    <source>
        <dbReference type="Pfam" id="PF14686"/>
    </source>
</evidence>
<dbReference type="GO" id="GO:0016829">
    <property type="term" value="F:lyase activity"/>
    <property type="evidence" value="ECO:0007669"/>
    <property type="project" value="UniProtKB-KW"/>
</dbReference>
<dbReference type="SUPFAM" id="SSF49785">
    <property type="entry name" value="Galactose-binding domain-like"/>
    <property type="match status" value="1"/>
</dbReference>
<dbReference type="InterPro" id="IPR014718">
    <property type="entry name" value="GH-type_carb-bd"/>
</dbReference>
<dbReference type="InterPro" id="IPR051850">
    <property type="entry name" value="Polysacch_Lyase_4"/>
</dbReference>
<sequence length="562" mass="62132">MKLHSSFSSSLCLLASTGRVWGVSGPFLTQMNESTWVFGNEIWNVTQYQTFATELWYGGRDLVGDAVGHYVSYNGAASNLNWSSATITANTSTYLDIAFSAIEGEMHWVIYPDLAGAYQYFVNRGLPVLGEFRTLWRLDNTTFPKGRTNLKDEELPALSEYDAATKVQDETWERTDGTFITKYDWTAWIREWDFYGVYGEDAGSWYINPGKDYYNGNHLKQELTVHRESSTGDAVQLNVLHGTHFMASSSDVFSDGKIWGPWLWYLNDGSKADAEARKTQEFSSWPYAWFNNTWYQNRAVAVEGSISLSDGRPASGAAVFLGDNNPNKTALDMGGGYYYTTYADADGAFSFEHVLAGTYGLQAWSNGSEIADVSTSLLINDVQIPSANGSVDIGAHVWTLNDRRRLFQLGDFDRKALGFTYGGAPYQHALVEGCPANLTFTIGQSDTSDWCFAQSANGTAEIVFEVDAVLNQTAVLTVSLAGFSAGTIADITLNGAKVGNLSSLASDQSLYRSATAAGEWRLLEFRFAGSLFEKGNNSLAFTVTNSTKWRGWMWDSIILEWA</sequence>
<dbReference type="Gene3D" id="2.70.98.10">
    <property type="match status" value="1"/>
</dbReference>
<accession>A0ABR1KI20</accession>
<reference evidence="13 14" key="1">
    <citation type="submission" date="2024-04" db="EMBL/GenBank/DDBJ databases">
        <title>Phyllosticta paracitricarpa is synonymous to the EU quarantine fungus P. citricarpa based on phylogenomic analyses.</title>
        <authorList>
            <consortium name="Lawrence Berkeley National Laboratory"/>
            <person name="Van Ingen-Buijs V.A."/>
            <person name="Van Westerhoven A.C."/>
            <person name="Haridas S."/>
            <person name="Skiadas P."/>
            <person name="Martin F."/>
            <person name="Groenewald J.Z."/>
            <person name="Crous P.W."/>
            <person name="Seidl M.F."/>
        </authorList>
    </citation>
    <scope>NUCLEOTIDE SEQUENCE [LARGE SCALE GENOMIC DNA]</scope>
    <source>
        <strain evidence="13 14">CBS 123371</strain>
    </source>
</reference>
<dbReference type="InterPro" id="IPR029413">
    <property type="entry name" value="RG-lyase_II"/>
</dbReference>
<dbReference type="Gene3D" id="2.60.40.1120">
    <property type="entry name" value="Carboxypeptidase-like, regulatory domain"/>
    <property type="match status" value="1"/>
</dbReference>
<dbReference type="PANTHER" id="PTHR32018">
    <property type="entry name" value="RHAMNOGALACTURONATE LYASE FAMILY PROTEIN"/>
    <property type="match status" value="1"/>
</dbReference>
<keyword evidence="9" id="KW-0624">Polysaccharide degradation</keyword>
<evidence type="ECO:0000256" key="1">
    <source>
        <dbReference type="ARBA" id="ARBA00001324"/>
    </source>
</evidence>
<keyword evidence="14" id="KW-1185">Reference proteome</keyword>
<dbReference type="SUPFAM" id="SSF74650">
    <property type="entry name" value="Galactose mutarotase-like"/>
    <property type="match status" value="1"/>
</dbReference>
<dbReference type="CDD" id="cd10320">
    <property type="entry name" value="RGL4_N"/>
    <property type="match status" value="1"/>
</dbReference>
<evidence type="ECO:0000256" key="2">
    <source>
        <dbReference type="ARBA" id="ARBA00004613"/>
    </source>
</evidence>
<evidence type="ECO:0000256" key="8">
    <source>
        <dbReference type="ARBA" id="ARBA00023277"/>
    </source>
</evidence>
<keyword evidence="8" id="KW-0119">Carbohydrate metabolism</keyword>
<keyword evidence="6 10" id="KW-0732">Signal</keyword>
<evidence type="ECO:0000256" key="3">
    <source>
        <dbReference type="ARBA" id="ARBA00010418"/>
    </source>
</evidence>
<evidence type="ECO:0000256" key="10">
    <source>
        <dbReference type="SAM" id="SignalP"/>
    </source>
</evidence>
<feature type="domain" description="Rhamnogalacturonan lyase" evidence="11">
    <location>
        <begin position="405"/>
        <end position="559"/>
    </location>
</feature>
<gene>
    <name evidence="13" type="ORF">IWZ03DRAFT_415415</name>
</gene>
<dbReference type="InterPro" id="IPR011013">
    <property type="entry name" value="Gal_mutarotase_sf_dom"/>
</dbReference>
<proteinExistence type="inferred from homology"/>
<evidence type="ECO:0000313" key="13">
    <source>
        <dbReference type="EMBL" id="KAK7515376.1"/>
    </source>
</evidence>
<dbReference type="CDD" id="cd10316">
    <property type="entry name" value="RGL4_M"/>
    <property type="match status" value="1"/>
</dbReference>
<evidence type="ECO:0000256" key="5">
    <source>
        <dbReference type="ARBA" id="ARBA00022525"/>
    </source>
</evidence>
<dbReference type="InterPro" id="IPR008979">
    <property type="entry name" value="Galactose-bd-like_sf"/>
</dbReference>
<organism evidence="13 14">
    <name type="scientific">Phyllosticta citriasiana</name>
    <dbReference type="NCBI Taxonomy" id="595635"/>
    <lineage>
        <taxon>Eukaryota</taxon>
        <taxon>Fungi</taxon>
        <taxon>Dikarya</taxon>
        <taxon>Ascomycota</taxon>
        <taxon>Pezizomycotina</taxon>
        <taxon>Dothideomycetes</taxon>
        <taxon>Dothideomycetes incertae sedis</taxon>
        <taxon>Botryosphaeriales</taxon>
        <taxon>Phyllostictaceae</taxon>
        <taxon>Phyllosticta</taxon>
    </lineage>
</organism>
<keyword evidence="7 13" id="KW-0456">Lyase</keyword>
<comment type="subcellular location">
    <subcellularLocation>
        <location evidence="2">Secreted</location>
    </subcellularLocation>
</comment>
<dbReference type="EMBL" id="JBBPHU010000007">
    <property type="protein sequence ID" value="KAK7515376.1"/>
    <property type="molecule type" value="Genomic_DNA"/>
</dbReference>
<dbReference type="Proteomes" id="UP001363622">
    <property type="component" value="Unassembled WGS sequence"/>
</dbReference>
<dbReference type="Pfam" id="PF14683">
    <property type="entry name" value="CBM-like"/>
    <property type="match status" value="1"/>
</dbReference>
<feature type="chain" id="PRO_5045476525" description="rhamnogalacturonan endolyase" evidence="10">
    <location>
        <begin position="23"/>
        <end position="562"/>
    </location>
</feature>
<dbReference type="Gene3D" id="2.60.120.260">
    <property type="entry name" value="Galactose-binding domain-like"/>
    <property type="match status" value="1"/>
</dbReference>
<comment type="catalytic activity">
    <reaction evidence="1">
        <text>Endotype eliminative cleavage of L-alpha-rhamnopyranosyl-(1-&gt;4)-alpha-D-galactopyranosyluronic acid bonds of rhamnogalacturonan I domains in ramified hairy regions of pectin leaving L-rhamnopyranose at the reducing end and 4-deoxy-4,5-unsaturated D-galactopyranosyluronic acid at the non-reducing end.</text>
        <dbReference type="EC" id="4.2.2.23"/>
    </reaction>
</comment>
<evidence type="ECO:0000259" key="11">
    <source>
        <dbReference type="Pfam" id="PF14683"/>
    </source>
</evidence>
<comment type="caution">
    <text evidence="13">The sequence shown here is derived from an EMBL/GenBank/DDBJ whole genome shotgun (WGS) entry which is preliminary data.</text>
</comment>
<feature type="domain" description="Rhamnogalacturonan lyase" evidence="12">
    <location>
        <begin position="311"/>
        <end position="372"/>
    </location>
</feature>
<name>A0ABR1KI20_9PEZI</name>
<evidence type="ECO:0000256" key="7">
    <source>
        <dbReference type="ARBA" id="ARBA00023239"/>
    </source>
</evidence>
<feature type="signal peptide" evidence="10">
    <location>
        <begin position="1"/>
        <end position="22"/>
    </location>
</feature>
<evidence type="ECO:0000313" key="14">
    <source>
        <dbReference type="Proteomes" id="UP001363622"/>
    </source>
</evidence>
<dbReference type="Pfam" id="PF14686">
    <property type="entry name" value="fn3_3"/>
    <property type="match status" value="1"/>
</dbReference>